<sequence length="122" mass="13312">MSDVTPKWLLRALDERDGHVCAWHGAEARSDVCRPGTLVPQHRDGGMGGSAVKHRLSNVVWLDSLTNGLIEADPTMQAEAYRRGVKLRGDVVTEEEPIEHAVHGRCFLLDDGSVVSAGEVGW</sequence>
<dbReference type="EMBL" id="ASHR01000031">
    <property type="protein sequence ID" value="ERG63514.1"/>
    <property type="molecule type" value="Genomic_DNA"/>
</dbReference>
<keyword evidence="2" id="KW-1185">Reference proteome</keyword>
<evidence type="ECO:0000313" key="1">
    <source>
        <dbReference type="EMBL" id="ERG63514.1"/>
    </source>
</evidence>
<gene>
    <name evidence="1" type="ORF">L332_03465</name>
</gene>
<dbReference type="RefSeq" id="WP_021011259.1">
    <property type="nucleotide sequence ID" value="NZ_ASHR01000031.1"/>
</dbReference>
<comment type="caution">
    <text evidence="1">The sequence shown here is derived from an EMBL/GenBank/DDBJ whole genome shotgun (WGS) entry which is preliminary data.</text>
</comment>
<evidence type="ECO:0008006" key="3">
    <source>
        <dbReference type="Google" id="ProtNLM"/>
    </source>
</evidence>
<accession>U1LME9</accession>
<organism evidence="1 2">
    <name type="scientific">Agrococcus pavilionensis RW1</name>
    <dbReference type="NCBI Taxonomy" id="1330458"/>
    <lineage>
        <taxon>Bacteria</taxon>
        <taxon>Bacillati</taxon>
        <taxon>Actinomycetota</taxon>
        <taxon>Actinomycetes</taxon>
        <taxon>Micrococcales</taxon>
        <taxon>Microbacteriaceae</taxon>
        <taxon>Agrococcus</taxon>
    </lineage>
</organism>
<dbReference type="Proteomes" id="UP000016462">
    <property type="component" value="Unassembled WGS sequence"/>
</dbReference>
<name>U1LME9_9MICO</name>
<proteinExistence type="predicted"/>
<dbReference type="AlphaFoldDB" id="U1LME9"/>
<evidence type="ECO:0000313" key="2">
    <source>
        <dbReference type="Proteomes" id="UP000016462"/>
    </source>
</evidence>
<reference evidence="1 2" key="1">
    <citation type="journal article" date="2013" name="Genome Announc.">
        <title>First draft genome sequence from a member of the genus agrococcus, isolated from modern microbialites.</title>
        <authorList>
            <person name="White R.A.III."/>
            <person name="Grassa C.J."/>
            <person name="Suttle C.A."/>
        </authorList>
    </citation>
    <scope>NUCLEOTIDE SEQUENCE [LARGE SCALE GENOMIC DNA]</scope>
    <source>
        <strain evidence="1 2">RW1</strain>
    </source>
</reference>
<protein>
    <recommendedName>
        <fullName evidence="3">HNH endonuclease</fullName>
    </recommendedName>
</protein>
<dbReference type="OrthoDB" id="5120122at2"/>